<sequence length="171" mass="18825">MGENQLASALRYCHQHSIRRVVVGKGSNCLFDNLVSDGCVILNRIEFLDKIQHGVYRVGSGFRFYHLGVQCCNEGFTGLEFAGGIPGTVGGATYMNGVELMGRVGGAMISYIHANFFINADGSTSQNMLELIALAKEKVDQKFGVQLKEEIIHVHTYCDGLIHKRDKQQAI</sequence>
<comment type="caution">
    <text evidence="2">The sequence shown here is derived from an EMBL/GenBank/DDBJ whole genome shotgun (WGS) entry which is preliminary data.</text>
</comment>
<dbReference type="InterPro" id="IPR036318">
    <property type="entry name" value="FAD-bd_PCMH-like_sf"/>
</dbReference>
<proteinExistence type="predicted"/>
<name>A0AAV1QRN9_9ROSI</name>
<dbReference type="AlphaFoldDB" id="A0AAV1QRN9"/>
<dbReference type="Pfam" id="PF01565">
    <property type="entry name" value="FAD_binding_4"/>
    <property type="match status" value="1"/>
</dbReference>
<reference evidence="2 3" key="1">
    <citation type="submission" date="2024-01" db="EMBL/GenBank/DDBJ databases">
        <authorList>
            <person name="Waweru B."/>
        </authorList>
    </citation>
    <scope>NUCLEOTIDE SEQUENCE [LARGE SCALE GENOMIC DNA]</scope>
</reference>
<evidence type="ECO:0000259" key="1">
    <source>
        <dbReference type="Pfam" id="PF01565"/>
    </source>
</evidence>
<dbReference type="Proteomes" id="UP001314170">
    <property type="component" value="Unassembled WGS sequence"/>
</dbReference>
<dbReference type="GO" id="GO:0050660">
    <property type="term" value="F:flavin adenine dinucleotide binding"/>
    <property type="evidence" value="ECO:0007669"/>
    <property type="project" value="InterPro"/>
</dbReference>
<gene>
    <name evidence="2" type="ORF">DCAF_LOCUS1167</name>
</gene>
<accession>A0AAV1QRN9</accession>
<dbReference type="Gene3D" id="3.30.43.10">
    <property type="entry name" value="Uridine Diphospho-n-acetylenolpyruvylglucosamine Reductase, domain 2"/>
    <property type="match status" value="1"/>
</dbReference>
<dbReference type="Gene3D" id="3.90.78.10">
    <property type="entry name" value="UDP-N-acetylenolpyruvoylglucosamine reductase, C-terminal domain"/>
    <property type="match status" value="1"/>
</dbReference>
<dbReference type="SUPFAM" id="SSF56176">
    <property type="entry name" value="FAD-binding/transporter-associated domain-like"/>
    <property type="match status" value="1"/>
</dbReference>
<dbReference type="InterPro" id="IPR036635">
    <property type="entry name" value="MurB_C_sf"/>
</dbReference>
<dbReference type="EMBL" id="CAWUPB010000130">
    <property type="protein sequence ID" value="CAK7323538.1"/>
    <property type="molecule type" value="Genomic_DNA"/>
</dbReference>
<dbReference type="GO" id="GO:0071555">
    <property type="term" value="P:cell wall organization"/>
    <property type="evidence" value="ECO:0007669"/>
    <property type="project" value="TreeGrafter"/>
</dbReference>
<dbReference type="GO" id="GO:0005829">
    <property type="term" value="C:cytosol"/>
    <property type="evidence" value="ECO:0007669"/>
    <property type="project" value="TreeGrafter"/>
</dbReference>
<organism evidence="2 3">
    <name type="scientific">Dovyalis caffra</name>
    <dbReference type="NCBI Taxonomy" id="77055"/>
    <lineage>
        <taxon>Eukaryota</taxon>
        <taxon>Viridiplantae</taxon>
        <taxon>Streptophyta</taxon>
        <taxon>Embryophyta</taxon>
        <taxon>Tracheophyta</taxon>
        <taxon>Spermatophyta</taxon>
        <taxon>Magnoliopsida</taxon>
        <taxon>eudicotyledons</taxon>
        <taxon>Gunneridae</taxon>
        <taxon>Pentapetalae</taxon>
        <taxon>rosids</taxon>
        <taxon>fabids</taxon>
        <taxon>Malpighiales</taxon>
        <taxon>Salicaceae</taxon>
        <taxon>Flacourtieae</taxon>
        <taxon>Dovyalis</taxon>
    </lineage>
</organism>
<evidence type="ECO:0000313" key="3">
    <source>
        <dbReference type="Proteomes" id="UP001314170"/>
    </source>
</evidence>
<dbReference type="PANTHER" id="PTHR21071">
    <property type="entry name" value="UDP-N-ACETYLENOLPYRUVOYLGLUCOSAMINE REDUCTASE"/>
    <property type="match status" value="1"/>
</dbReference>
<dbReference type="InterPro" id="IPR006094">
    <property type="entry name" value="Oxid_FAD_bind_N"/>
</dbReference>
<dbReference type="PANTHER" id="PTHR21071:SF4">
    <property type="entry name" value="UDP-N-ACETYLENOLPYRUVOYLGLUCOSAMINE REDUCTASE"/>
    <property type="match status" value="1"/>
</dbReference>
<dbReference type="InterPro" id="IPR003170">
    <property type="entry name" value="MurB"/>
</dbReference>
<feature type="domain" description="FAD linked oxidase N-terminal" evidence="1">
    <location>
        <begin position="3"/>
        <end position="124"/>
    </location>
</feature>
<dbReference type="InterPro" id="IPR016167">
    <property type="entry name" value="FAD-bd_PCMH_sub1"/>
</dbReference>
<dbReference type="GO" id="GO:0008762">
    <property type="term" value="F:UDP-N-acetylmuramate dehydrogenase activity"/>
    <property type="evidence" value="ECO:0007669"/>
    <property type="project" value="InterPro"/>
</dbReference>
<evidence type="ECO:0000313" key="2">
    <source>
        <dbReference type="EMBL" id="CAK7323538.1"/>
    </source>
</evidence>
<keyword evidence="3" id="KW-1185">Reference proteome</keyword>
<protein>
    <recommendedName>
        <fullName evidence="1">FAD linked oxidase N-terminal domain-containing protein</fullName>
    </recommendedName>
</protein>